<gene>
    <name evidence="2" type="primary">LOC102803587</name>
</gene>
<dbReference type="GeneID" id="102803587"/>
<accession>A0ABM0LV68</accession>
<evidence type="ECO:0000313" key="1">
    <source>
        <dbReference type="Proteomes" id="UP000694865"/>
    </source>
</evidence>
<keyword evidence="1" id="KW-1185">Reference proteome</keyword>
<dbReference type="Proteomes" id="UP000694865">
    <property type="component" value="Unplaced"/>
</dbReference>
<dbReference type="PANTHER" id="PTHR33960:SF1">
    <property type="entry name" value="SIMILAR TO KIAA0825 PROTEIN"/>
    <property type="match status" value="1"/>
</dbReference>
<reference evidence="2" key="1">
    <citation type="submission" date="2025-08" db="UniProtKB">
        <authorList>
            <consortium name="RefSeq"/>
        </authorList>
    </citation>
    <scope>IDENTIFICATION</scope>
    <source>
        <tissue evidence="2">Testes</tissue>
    </source>
</reference>
<protein>
    <submittedName>
        <fullName evidence="2">Uncharacterized protein KIAA0825-like</fullName>
    </submittedName>
</protein>
<dbReference type="RefSeq" id="XP_006811659.1">
    <property type="nucleotide sequence ID" value="XM_006811596.1"/>
</dbReference>
<proteinExistence type="predicted"/>
<sequence length="151" mass="17668">MEFMDSYLTVQANEICNTSEGEKALLQVCNILKNNVQWLRYHLEIPPTLINKTTPIEVKFTLDLPPLDDDFNPFHHFNMLGDVQLNQEAIAEFHYDWQKLLSIDLGLSEINFRNLLSHRYELQDNAYLEESDKKPVSVLKTKFDLDPEELV</sequence>
<name>A0ABM0LV68_SACKO</name>
<dbReference type="PANTHER" id="PTHR33960">
    <property type="entry name" value="SIMILAR TO KIAA0825 PROTEIN"/>
    <property type="match status" value="1"/>
</dbReference>
<dbReference type="InterPro" id="IPR027993">
    <property type="entry name" value="DUF4495"/>
</dbReference>
<evidence type="ECO:0000313" key="2">
    <source>
        <dbReference type="RefSeq" id="XP_006811659.1"/>
    </source>
</evidence>
<organism evidence="1 2">
    <name type="scientific">Saccoglossus kowalevskii</name>
    <name type="common">Acorn worm</name>
    <dbReference type="NCBI Taxonomy" id="10224"/>
    <lineage>
        <taxon>Eukaryota</taxon>
        <taxon>Metazoa</taxon>
        <taxon>Hemichordata</taxon>
        <taxon>Enteropneusta</taxon>
        <taxon>Harrimaniidae</taxon>
        <taxon>Saccoglossus</taxon>
    </lineage>
</organism>